<dbReference type="InterPro" id="IPR001347">
    <property type="entry name" value="SIS_dom"/>
</dbReference>
<dbReference type="InterPro" id="IPR035472">
    <property type="entry name" value="RpiR-like_SIS"/>
</dbReference>
<dbReference type="InterPro" id="IPR046348">
    <property type="entry name" value="SIS_dom_sf"/>
</dbReference>
<dbReference type="Gene3D" id="1.10.10.10">
    <property type="entry name" value="Winged helix-like DNA-binding domain superfamily/Winged helix DNA-binding domain"/>
    <property type="match status" value="1"/>
</dbReference>
<gene>
    <name evidence="4" type="ORF">A6E74_03000</name>
</gene>
<keyword evidence="2" id="KW-0238">DNA-binding</keyword>
<dbReference type="EMBL" id="LWMN01000010">
    <property type="protein sequence ID" value="OAQ56392.1"/>
    <property type="molecule type" value="Genomic_DNA"/>
</dbReference>
<comment type="caution">
    <text evidence="4">The sequence shown here is derived from an EMBL/GenBank/DDBJ whole genome shotgun (WGS) entry which is preliminary data.</text>
</comment>
<dbReference type="GO" id="GO:0003677">
    <property type="term" value="F:DNA binding"/>
    <property type="evidence" value="ECO:0007669"/>
    <property type="project" value="UniProtKB-KW"/>
</dbReference>
<dbReference type="InterPro" id="IPR036388">
    <property type="entry name" value="WH-like_DNA-bd_sf"/>
</dbReference>
<dbReference type="PANTHER" id="PTHR30514">
    <property type="entry name" value="GLUCOKINASE"/>
    <property type="match status" value="1"/>
</dbReference>
<evidence type="ECO:0000256" key="3">
    <source>
        <dbReference type="ARBA" id="ARBA00023163"/>
    </source>
</evidence>
<dbReference type="SUPFAM" id="SSF46689">
    <property type="entry name" value="Homeodomain-like"/>
    <property type="match status" value="1"/>
</dbReference>
<evidence type="ECO:0000313" key="4">
    <source>
        <dbReference type="EMBL" id="OAQ56392.1"/>
    </source>
</evidence>
<dbReference type="GO" id="GO:0097367">
    <property type="term" value="F:carbohydrate derivative binding"/>
    <property type="evidence" value="ECO:0007669"/>
    <property type="project" value="InterPro"/>
</dbReference>
<protein>
    <submittedName>
        <fullName evidence="4">RpiR family transcriptional regulator</fullName>
    </submittedName>
</protein>
<dbReference type="CDD" id="cd05013">
    <property type="entry name" value="SIS_RpiR"/>
    <property type="match status" value="1"/>
</dbReference>
<dbReference type="KEGG" id="eth:CK496_06410"/>
<keyword evidence="5" id="KW-1185">Reference proteome</keyword>
<dbReference type="GeneID" id="77487270"/>
<dbReference type="Pfam" id="PF01418">
    <property type="entry name" value="HTH_6"/>
    <property type="match status" value="1"/>
</dbReference>
<evidence type="ECO:0000313" key="5">
    <source>
        <dbReference type="Proteomes" id="UP000078516"/>
    </source>
</evidence>
<dbReference type="InterPro" id="IPR009057">
    <property type="entry name" value="Homeodomain-like_sf"/>
</dbReference>
<dbReference type="InterPro" id="IPR047640">
    <property type="entry name" value="RpiR-like"/>
</dbReference>
<dbReference type="InterPro" id="IPR000281">
    <property type="entry name" value="HTH_RpiR"/>
</dbReference>
<dbReference type="RefSeq" id="WP_067482020.1">
    <property type="nucleotide sequence ID" value="NZ_CP023074.1"/>
</dbReference>
<dbReference type="PANTHER" id="PTHR30514:SF10">
    <property type="entry name" value="MURR_RPIR FAMILY TRANSCRIPTIONAL REGULATOR"/>
    <property type="match status" value="1"/>
</dbReference>
<dbReference type="SUPFAM" id="SSF53697">
    <property type="entry name" value="SIS domain"/>
    <property type="match status" value="1"/>
</dbReference>
<keyword evidence="1" id="KW-0805">Transcription regulation</keyword>
<evidence type="ECO:0000256" key="1">
    <source>
        <dbReference type="ARBA" id="ARBA00023015"/>
    </source>
</evidence>
<dbReference type="GO" id="GO:1901135">
    <property type="term" value="P:carbohydrate derivative metabolic process"/>
    <property type="evidence" value="ECO:0007669"/>
    <property type="project" value="InterPro"/>
</dbReference>
<keyword evidence="3" id="KW-0804">Transcription</keyword>
<dbReference type="Gene3D" id="3.40.50.10490">
    <property type="entry name" value="Glucose-6-phosphate isomerase like protein, domain 1"/>
    <property type="match status" value="1"/>
</dbReference>
<organism evidence="4 5">
    <name type="scientific">Enterococcus thailandicus</name>
    <dbReference type="NCBI Taxonomy" id="417368"/>
    <lineage>
        <taxon>Bacteria</taxon>
        <taxon>Bacillati</taxon>
        <taxon>Bacillota</taxon>
        <taxon>Bacilli</taxon>
        <taxon>Lactobacillales</taxon>
        <taxon>Enterococcaceae</taxon>
        <taxon>Enterococcus</taxon>
    </lineage>
</organism>
<evidence type="ECO:0000256" key="2">
    <source>
        <dbReference type="ARBA" id="ARBA00023125"/>
    </source>
</evidence>
<name>A0A179ETA3_ENTTH</name>
<sequence>MDFYEIVNSHLAELTKNERVLFDYVISNLNVIKNKSIREVSEECFVSTTTFLRFVRKIGFSGYSEFSTVIKYTLLTKNDVPQQSPFVVSQRDYREEYLKNLIESVRVMDSDKIKKIVLAMQEKPKIFLFAKGMSKEIMGYIKYLYTTAGFFVIFPEDQQTRTIALQQAESKDLVFVFSYRGEDNELITLIRKLKEQSHPLIVSITGADNNLMQNTSDINLYLFTDELYLNQLNLTSHISMIALMELLLYQYIEGCDPQDYHLVFR</sequence>
<dbReference type="Pfam" id="PF01380">
    <property type="entry name" value="SIS"/>
    <property type="match status" value="1"/>
</dbReference>
<dbReference type="AlphaFoldDB" id="A0A179ETA3"/>
<dbReference type="PROSITE" id="PS51464">
    <property type="entry name" value="SIS"/>
    <property type="match status" value="1"/>
</dbReference>
<dbReference type="GO" id="GO:0003700">
    <property type="term" value="F:DNA-binding transcription factor activity"/>
    <property type="evidence" value="ECO:0007669"/>
    <property type="project" value="InterPro"/>
</dbReference>
<dbReference type="PROSITE" id="PS51071">
    <property type="entry name" value="HTH_RPIR"/>
    <property type="match status" value="1"/>
</dbReference>
<proteinExistence type="predicted"/>
<dbReference type="Proteomes" id="UP000078516">
    <property type="component" value="Unassembled WGS sequence"/>
</dbReference>
<reference evidence="4 5" key="1">
    <citation type="submission" date="2016-04" db="EMBL/GenBank/DDBJ databases">
        <title>Draft genome of an Enterococcus thailandicus strain isolated from bovine feces.</title>
        <authorList>
            <person name="Beukers A.G."/>
            <person name="Zaheer R."/>
            <person name="Goji N."/>
            <person name="Cook S.R."/>
            <person name="Amoako K."/>
            <person name="Chaves A.V."/>
            <person name="Ward M.P."/>
            <person name="Mcallister T.A."/>
        </authorList>
    </citation>
    <scope>NUCLEOTIDE SEQUENCE [LARGE SCALE GENOMIC DNA]</scope>
    <source>
        <strain evidence="4 5">F0711D 46</strain>
    </source>
</reference>
<accession>A0A179ETA3</accession>